<dbReference type="InterPro" id="IPR018946">
    <property type="entry name" value="PhoD-like_MPP"/>
</dbReference>
<keyword evidence="1" id="KW-0732">Signal</keyword>
<dbReference type="Gene3D" id="3.60.21.70">
    <property type="entry name" value="PhoD-like phosphatase"/>
    <property type="match status" value="1"/>
</dbReference>
<evidence type="ECO:0000313" key="3">
    <source>
        <dbReference type="EMBL" id="MBH9576389.1"/>
    </source>
</evidence>
<dbReference type="CDD" id="cd07389">
    <property type="entry name" value="MPP_PhoD"/>
    <property type="match status" value="1"/>
</dbReference>
<keyword evidence="4" id="KW-1185">Reference proteome</keyword>
<evidence type="ECO:0000256" key="1">
    <source>
        <dbReference type="SAM" id="SignalP"/>
    </source>
</evidence>
<proteinExistence type="predicted"/>
<evidence type="ECO:0000259" key="2">
    <source>
        <dbReference type="Pfam" id="PF09423"/>
    </source>
</evidence>
<organism evidence="3 4">
    <name type="scientific">Inhella proteolytica</name>
    <dbReference type="NCBI Taxonomy" id="2795029"/>
    <lineage>
        <taxon>Bacteria</taxon>
        <taxon>Pseudomonadati</taxon>
        <taxon>Pseudomonadota</taxon>
        <taxon>Betaproteobacteria</taxon>
        <taxon>Burkholderiales</taxon>
        <taxon>Sphaerotilaceae</taxon>
        <taxon>Inhella</taxon>
    </lineage>
</organism>
<dbReference type="SUPFAM" id="SSF56300">
    <property type="entry name" value="Metallo-dependent phosphatases"/>
    <property type="match status" value="1"/>
</dbReference>
<dbReference type="PANTHER" id="PTHR33987:SF1">
    <property type="entry name" value="CALCINEURIN-LIKE METALLO-PHOSPHOESTERASE SUPERFAMILY PROTEIN"/>
    <property type="match status" value="1"/>
</dbReference>
<dbReference type="EMBL" id="JAEDAK010000003">
    <property type="protein sequence ID" value="MBH9576389.1"/>
    <property type="molecule type" value="Genomic_DNA"/>
</dbReference>
<feature type="chain" id="PRO_5037299902" evidence="1">
    <location>
        <begin position="24"/>
        <end position="343"/>
    </location>
</feature>
<dbReference type="Proteomes" id="UP000613266">
    <property type="component" value="Unassembled WGS sequence"/>
</dbReference>
<reference evidence="3" key="1">
    <citation type="submission" date="2020-12" db="EMBL/GenBank/DDBJ databases">
        <title>The genome sequence of Inhella sp. 1Y17.</title>
        <authorList>
            <person name="Liu Y."/>
        </authorList>
    </citation>
    <scope>NUCLEOTIDE SEQUENCE</scope>
    <source>
        <strain evidence="3">1Y17</strain>
    </source>
</reference>
<dbReference type="RefSeq" id="WP_198110009.1">
    <property type="nucleotide sequence ID" value="NZ_JAEDAK010000003.1"/>
</dbReference>
<feature type="domain" description="PhoD-like phosphatase metallophosphatase" evidence="2">
    <location>
        <begin position="34"/>
        <end position="295"/>
    </location>
</feature>
<dbReference type="AlphaFoldDB" id="A0A931J2K3"/>
<evidence type="ECO:0000313" key="4">
    <source>
        <dbReference type="Proteomes" id="UP000613266"/>
    </source>
</evidence>
<dbReference type="InterPro" id="IPR038607">
    <property type="entry name" value="PhoD-like_sf"/>
</dbReference>
<dbReference type="Pfam" id="PF09423">
    <property type="entry name" value="PhoD"/>
    <property type="match status" value="1"/>
</dbReference>
<accession>A0A931J2K3</accession>
<dbReference type="InterPro" id="IPR029052">
    <property type="entry name" value="Metallo-depent_PP-like"/>
</dbReference>
<feature type="signal peptide" evidence="1">
    <location>
        <begin position="1"/>
        <end position="23"/>
    </location>
</feature>
<name>A0A931J2K3_9BURK</name>
<sequence length="343" mass="38329">MSGWTRRRAAAALLAAAGSPLQAAARPDFRLSFGSCANQDAPQPIWDAVLREQADVHLFGGDNVYASGPGWSVERLRAAYAKALGLPAVRALLARPHLAIWDDHDYGRNDGGAEFEHKHEAKAAFLEAFQVPAQDPRRQREGLYTQAVFGPPGRRVQVLMLDTRWFRSPWRPSRERGAKGRERYEPNPEPDLTLLGEGQWAWLAAQLAQPVEVRFLYSSIQVLAQGHGYERWGLFPHELQRLLRLLEAHPARATLMMSGDRHFGALYRVEADSGAPHWELTSSGITHAWAGVQEDDPVRLGEPVRVNHYGVVDVDWDAAELRLRLNDTLGQPLLQHTVAFSNP</sequence>
<dbReference type="PANTHER" id="PTHR33987">
    <property type="entry name" value="CALCINEURIN-LIKE METALLO-PHOSPHOESTERASE SUPERFAMILY PROTEIN"/>
    <property type="match status" value="1"/>
</dbReference>
<comment type="caution">
    <text evidence="3">The sequence shown here is derived from an EMBL/GenBank/DDBJ whole genome shotgun (WGS) entry which is preliminary data.</text>
</comment>
<protein>
    <submittedName>
        <fullName evidence="3">Alkaline phosphatase family protein</fullName>
    </submittedName>
</protein>
<gene>
    <name evidence="3" type="ORF">I7X39_05660</name>
</gene>